<dbReference type="AlphaFoldDB" id="A0A2U1JQS4"/>
<organism evidence="1 2">
    <name type="scientific">Flavobacterium psychrotolerans</name>
    <dbReference type="NCBI Taxonomy" id="2169410"/>
    <lineage>
        <taxon>Bacteria</taxon>
        <taxon>Pseudomonadati</taxon>
        <taxon>Bacteroidota</taxon>
        <taxon>Flavobacteriia</taxon>
        <taxon>Flavobacteriales</taxon>
        <taxon>Flavobacteriaceae</taxon>
        <taxon>Flavobacterium</taxon>
    </lineage>
</organism>
<reference evidence="1 2" key="1">
    <citation type="submission" date="2018-04" db="EMBL/GenBank/DDBJ databases">
        <title>Flavobacterium sp. nov., isolated from glacier ice.</title>
        <authorList>
            <person name="Liu Q."/>
            <person name="Xin Y.-H."/>
        </authorList>
    </citation>
    <scope>NUCLEOTIDE SEQUENCE [LARGE SCALE GENOMIC DNA]</scope>
    <source>
        <strain evidence="1 2">RB1R5</strain>
    </source>
</reference>
<dbReference type="Proteomes" id="UP000245449">
    <property type="component" value="Unassembled WGS sequence"/>
</dbReference>
<gene>
    <name evidence="1" type="ORF">DB895_00965</name>
</gene>
<evidence type="ECO:0000313" key="2">
    <source>
        <dbReference type="Proteomes" id="UP000245449"/>
    </source>
</evidence>
<dbReference type="EMBL" id="QCZI01000001">
    <property type="protein sequence ID" value="PWA07324.1"/>
    <property type="molecule type" value="Genomic_DNA"/>
</dbReference>
<accession>A0A2U1JQS4</accession>
<protein>
    <submittedName>
        <fullName evidence="1">Uncharacterized protein</fullName>
    </submittedName>
</protein>
<name>A0A2U1JQS4_9FLAO</name>
<keyword evidence="2" id="KW-1185">Reference proteome</keyword>
<sequence length="149" mass="16200">MFITAIALTSLSSCSKDDSKNNPAQPTNFLTAIINGVTLNFDTLKVVKEVVPNDGDPYTDLIVTATKSDDHSKSIIFNLQHLQVGTETCYYFDYTDGDINYDSAIGNSFEVNITVNTPNKLKGNITGRLSDSSNTNSIVIPSGSFDITY</sequence>
<proteinExistence type="predicted"/>
<comment type="caution">
    <text evidence="1">The sequence shown here is derived from an EMBL/GenBank/DDBJ whole genome shotgun (WGS) entry which is preliminary data.</text>
</comment>
<evidence type="ECO:0000313" key="1">
    <source>
        <dbReference type="EMBL" id="PWA07324.1"/>
    </source>
</evidence>